<dbReference type="EMBL" id="LS992241">
    <property type="protein sequence ID" value="SYX84107.1"/>
    <property type="molecule type" value="Genomic_DNA"/>
</dbReference>
<gene>
    <name evidence="1" type="ORF">PBLR_12529</name>
</gene>
<keyword evidence="1" id="KW-0808">Transferase</keyword>
<evidence type="ECO:0000313" key="2">
    <source>
        <dbReference type="Proteomes" id="UP000304148"/>
    </source>
</evidence>
<sequence>MNALAKAGFVIEQMIDESDDEILQSQDDNNDFANKAKMLPVTFVIKARKR</sequence>
<keyword evidence="1" id="KW-0489">Methyltransferase</keyword>
<dbReference type="GO" id="GO:0008168">
    <property type="term" value="F:methyltransferase activity"/>
    <property type="evidence" value="ECO:0007669"/>
    <property type="project" value="UniProtKB-KW"/>
</dbReference>
<proteinExistence type="predicted"/>
<organism evidence="1 2">
    <name type="scientific">Paenibacillus alvei</name>
    <name type="common">Bacillus alvei</name>
    <dbReference type="NCBI Taxonomy" id="44250"/>
    <lineage>
        <taxon>Bacteria</taxon>
        <taxon>Bacillati</taxon>
        <taxon>Bacillota</taxon>
        <taxon>Bacilli</taxon>
        <taxon>Bacillales</taxon>
        <taxon>Paenibacillaceae</taxon>
        <taxon>Paenibacillus</taxon>
    </lineage>
</organism>
<dbReference type="GO" id="GO:0032259">
    <property type="term" value="P:methylation"/>
    <property type="evidence" value="ECO:0007669"/>
    <property type="project" value="UniProtKB-KW"/>
</dbReference>
<dbReference type="AlphaFoldDB" id="A0A383RAB0"/>
<accession>A0A383RAB0</accession>
<reference evidence="2" key="1">
    <citation type="submission" date="2018-08" db="EMBL/GenBank/DDBJ databases">
        <authorList>
            <person name="Chevrot R."/>
        </authorList>
    </citation>
    <scope>NUCLEOTIDE SEQUENCE [LARGE SCALE GENOMIC DNA]</scope>
</reference>
<dbReference type="Proteomes" id="UP000304148">
    <property type="component" value="Chromosome"/>
</dbReference>
<evidence type="ECO:0000313" key="1">
    <source>
        <dbReference type="EMBL" id="SYX84107.1"/>
    </source>
</evidence>
<name>A0A383RAB0_PAEAL</name>
<protein>
    <submittedName>
        <fullName evidence="1">Methyltransferase domain-containing protein</fullName>
    </submittedName>
</protein>